<dbReference type="EMBL" id="JAIXMP010000046">
    <property type="protein sequence ID" value="KAI9246482.1"/>
    <property type="molecule type" value="Genomic_DNA"/>
</dbReference>
<dbReference type="AlphaFoldDB" id="A0AAD5P8E5"/>
<dbReference type="PROSITE" id="PS00086">
    <property type="entry name" value="CYTOCHROME_P450"/>
    <property type="match status" value="1"/>
</dbReference>
<dbReference type="GO" id="GO:0016705">
    <property type="term" value="F:oxidoreductase activity, acting on paired donors, with incorporation or reduction of molecular oxygen"/>
    <property type="evidence" value="ECO:0007669"/>
    <property type="project" value="InterPro"/>
</dbReference>
<feature type="binding site" description="axial binding residue" evidence="5">
    <location>
        <position position="472"/>
    </location>
    <ligand>
        <name>heme</name>
        <dbReference type="ChEBI" id="CHEBI:30413"/>
    </ligand>
    <ligandPart>
        <name>Fe</name>
        <dbReference type="ChEBI" id="CHEBI:18248"/>
    </ligandPart>
</feature>
<keyword evidence="8" id="KW-1185">Reference proteome</keyword>
<evidence type="ECO:0000313" key="7">
    <source>
        <dbReference type="EMBL" id="KAI9246482.1"/>
    </source>
</evidence>
<dbReference type="PANTHER" id="PTHR46300:SF2">
    <property type="entry name" value="CYTOCHROME P450 MONOOXYGENASE ALNH-RELATED"/>
    <property type="match status" value="1"/>
</dbReference>
<dbReference type="GO" id="GO:0005506">
    <property type="term" value="F:iron ion binding"/>
    <property type="evidence" value="ECO:0007669"/>
    <property type="project" value="InterPro"/>
</dbReference>
<reference evidence="7" key="1">
    <citation type="journal article" date="2022" name="IScience">
        <title>Evolution of zygomycete secretomes and the origins of terrestrial fungal ecologies.</title>
        <authorList>
            <person name="Chang Y."/>
            <person name="Wang Y."/>
            <person name="Mondo S."/>
            <person name="Ahrendt S."/>
            <person name="Andreopoulos W."/>
            <person name="Barry K."/>
            <person name="Beard J."/>
            <person name="Benny G.L."/>
            <person name="Blankenship S."/>
            <person name="Bonito G."/>
            <person name="Cuomo C."/>
            <person name="Desiro A."/>
            <person name="Gervers K.A."/>
            <person name="Hundley H."/>
            <person name="Kuo A."/>
            <person name="LaButti K."/>
            <person name="Lang B.F."/>
            <person name="Lipzen A."/>
            <person name="O'Donnell K."/>
            <person name="Pangilinan J."/>
            <person name="Reynolds N."/>
            <person name="Sandor L."/>
            <person name="Smith M.E."/>
            <person name="Tsang A."/>
            <person name="Grigoriev I.V."/>
            <person name="Stajich J.E."/>
            <person name="Spatafora J.W."/>
        </authorList>
    </citation>
    <scope>NUCLEOTIDE SEQUENCE</scope>
    <source>
        <strain evidence="7">RSA 2281</strain>
    </source>
</reference>
<sequence>MSQQLTVSNIYNNKFIERFLALIRNTTGLTENGTKTVASAAAIGIILLAWKQMKSSRKQAAFVGMPIPKGSRPLVGHLLALGPNLPNTFHKWHQELGPFFRFKLGTKDMIVLGTPEITQELLGTHGKYTSTRPSNLESHDFGQNNTRGVVTGLPHDKAWSTLRRLVLNALGTRSLKEKSDALCKEADEFVNQVANGKNVNPLQPLLRVSLNFILLTLFSTRTTSIHDPLYKNSIHIISSFMQLTDTKKFASVFIPILKIFDPLFGNKKKVVEFLVYTCKPFYDDLIEKGLNADGENLIKSLNEEFNHGKRGYYNNLYHPIHDMVIAGTDTTAVTITWGFLQISTRPDIQKKIQQEIDAFVSKNGRVPYFWERDEVPFMIATQRECFRLRPTTEFAVPHAAAEDFEWRGMLIPKDTWIMPNMIEAHINPEKYPNPEEFKPERFLDNTDTMGSSANRKVEDRDQFNFGWGRRVCVGSYLAETQMFNVWVRVLSRCDIVPSLDEKGNEVPATLETVEAISGLTVVSPAPFEIRFVPRSKKQ</sequence>
<dbReference type="GO" id="GO:0020037">
    <property type="term" value="F:heme binding"/>
    <property type="evidence" value="ECO:0007669"/>
    <property type="project" value="InterPro"/>
</dbReference>
<evidence type="ECO:0000256" key="5">
    <source>
        <dbReference type="PIRSR" id="PIRSR602401-1"/>
    </source>
</evidence>
<dbReference type="Pfam" id="PF00067">
    <property type="entry name" value="p450"/>
    <property type="match status" value="1"/>
</dbReference>
<proteinExistence type="inferred from homology"/>
<evidence type="ECO:0000256" key="4">
    <source>
        <dbReference type="ARBA" id="ARBA00023033"/>
    </source>
</evidence>
<dbReference type="GO" id="GO:0004497">
    <property type="term" value="F:monooxygenase activity"/>
    <property type="evidence" value="ECO:0007669"/>
    <property type="project" value="UniProtKB-KW"/>
</dbReference>
<evidence type="ECO:0000256" key="6">
    <source>
        <dbReference type="RuleBase" id="RU000461"/>
    </source>
</evidence>
<comment type="caution">
    <text evidence="7">The sequence shown here is derived from an EMBL/GenBank/DDBJ whole genome shotgun (WGS) entry which is preliminary data.</text>
</comment>
<evidence type="ECO:0000256" key="2">
    <source>
        <dbReference type="ARBA" id="ARBA00023002"/>
    </source>
</evidence>
<dbReference type="Proteomes" id="UP001209540">
    <property type="component" value="Unassembled WGS sequence"/>
</dbReference>
<dbReference type="InterPro" id="IPR017972">
    <property type="entry name" value="Cyt_P450_CS"/>
</dbReference>
<name>A0AAD5P8E5_9FUNG</name>
<accession>A0AAD5P8E5</accession>
<keyword evidence="1 5" id="KW-0479">Metal-binding</keyword>
<keyword evidence="2 6" id="KW-0560">Oxidoreductase</keyword>
<dbReference type="InterPro" id="IPR002401">
    <property type="entry name" value="Cyt_P450_E_grp-I"/>
</dbReference>
<keyword evidence="3 5" id="KW-0408">Iron</keyword>
<evidence type="ECO:0000256" key="1">
    <source>
        <dbReference type="ARBA" id="ARBA00022723"/>
    </source>
</evidence>
<reference evidence="7" key="2">
    <citation type="submission" date="2023-02" db="EMBL/GenBank/DDBJ databases">
        <authorList>
            <consortium name="DOE Joint Genome Institute"/>
            <person name="Mondo S.J."/>
            <person name="Chang Y."/>
            <person name="Wang Y."/>
            <person name="Ahrendt S."/>
            <person name="Andreopoulos W."/>
            <person name="Barry K."/>
            <person name="Beard J."/>
            <person name="Benny G.L."/>
            <person name="Blankenship S."/>
            <person name="Bonito G."/>
            <person name="Cuomo C."/>
            <person name="Desiro A."/>
            <person name="Gervers K.A."/>
            <person name="Hundley H."/>
            <person name="Kuo A."/>
            <person name="LaButti K."/>
            <person name="Lang B.F."/>
            <person name="Lipzen A."/>
            <person name="O'Donnell K."/>
            <person name="Pangilinan J."/>
            <person name="Reynolds N."/>
            <person name="Sandor L."/>
            <person name="Smith M.W."/>
            <person name="Tsang A."/>
            <person name="Grigoriev I.V."/>
            <person name="Stajich J.E."/>
            <person name="Spatafora J.W."/>
        </authorList>
    </citation>
    <scope>NUCLEOTIDE SEQUENCE</scope>
    <source>
        <strain evidence="7">RSA 2281</strain>
    </source>
</reference>
<dbReference type="PRINTS" id="PR00463">
    <property type="entry name" value="EP450I"/>
</dbReference>
<evidence type="ECO:0000313" key="8">
    <source>
        <dbReference type="Proteomes" id="UP001209540"/>
    </source>
</evidence>
<keyword evidence="5 6" id="KW-0349">Heme</keyword>
<dbReference type="InterPro" id="IPR050364">
    <property type="entry name" value="Cytochrome_P450_fung"/>
</dbReference>
<keyword evidence="4 6" id="KW-0503">Monooxygenase</keyword>
<dbReference type="SUPFAM" id="SSF48264">
    <property type="entry name" value="Cytochrome P450"/>
    <property type="match status" value="1"/>
</dbReference>
<dbReference type="PANTHER" id="PTHR46300">
    <property type="entry name" value="P450, PUTATIVE (EUROFUNG)-RELATED-RELATED"/>
    <property type="match status" value="1"/>
</dbReference>
<evidence type="ECO:0000256" key="3">
    <source>
        <dbReference type="ARBA" id="ARBA00023004"/>
    </source>
</evidence>
<comment type="cofactor">
    <cofactor evidence="5">
        <name>heme</name>
        <dbReference type="ChEBI" id="CHEBI:30413"/>
    </cofactor>
</comment>
<dbReference type="PRINTS" id="PR00385">
    <property type="entry name" value="P450"/>
</dbReference>
<organism evidence="7 8">
    <name type="scientific">Phascolomyces articulosus</name>
    <dbReference type="NCBI Taxonomy" id="60185"/>
    <lineage>
        <taxon>Eukaryota</taxon>
        <taxon>Fungi</taxon>
        <taxon>Fungi incertae sedis</taxon>
        <taxon>Mucoromycota</taxon>
        <taxon>Mucoromycotina</taxon>
        <taxon>Mucoromycetes</taxon>
        <taxon>Mucorales</taxon>
        <taxon>Lichtheimiaceae</taxon>
        <taxon>Phascolomyces</taxon>
    </lineage>
</organism>
<gene>
    <name evidence="7" type="ORF">BDA99DRAFT_526993</name>
</gene>
<protein>
    <submittedName>
        <fullName evidence="7">Cytochrome P450</fullName>
    </submittedName>
</protein>
<dbReference type="Gene3D" id="1.10.630.10">
    <property type="entry name" value="Cytochrome P450"/>
    <property type="match status" value="1"/>
</dbReference>
<comment type="similarity">
    <text evidence="6">Belongs to the cytochrome P450 family.</text>
</comment>
<dbReference type="InterPro" id="IPR001128">
    <property type="entry name" value="Cyt_P450"/>
</dbReference>
<dbReference type="InterPro" id="IPR036396">
    <property type="entry name" value="Cyt_P450_sf"/>
</dbReference>